<evidence type="ECO:0000256" key="1">
    <source>
        <dbReference type="SAM" id="MobiDB-lite"/>
    </source>
</evidence>
<feature type="compositionally biased region" description="Basic and acidic residues" evidence="1">
    <location>
        <begin position="169"/>
        <end position="191"/>
    </location>
</feature>
<sequence length="281" mass="31185">MSGPMSRFAPLMMNSSSPGRAGARIDYKTEEKIFNSSQMSANAREARDHIIGTYNRKTDKIGLFQDDWEQSNLTEHGDHKFTKRNAGDLLSNTIAASTAQQHKDTRAAKLVMETTHFLTIEKPELSNGWDFTFTPDPKLTSSKHTNLGEKALHNSKKKTVLLEGYRNPETTHQKITEARRNEKRRARDEAGIPKPLPVKTKAKPRTLLADLTCVQDLEYFEPPPETFSPQSSQRATSGRTSSGEEAESPTPPVRQDHGPMGSLGETAPPEGTEPLVEASDD</sequence>
<comment type="caution">
    <text evidence="2">The sequence shown here is derived from an EMBL/GenBank/DDBJ whole genome shotgun (WGS) entry which is preliminary data.</text>
</comment>
<proteinExistence type="predicted"/>
<keyword evidence="3" id="KW-1185">Reference proteome</keyword>
<dbReference type="AlphaFoldDB" id="A0AAE0LCK1"/>
<protein>
    <submittedName>
        <fullName evidence="2">Uncharacterized protein</fullName>
    </submittedName>
</protein>
<dbReference type="Proteomes" id="UP001190700">
    <property type="component" value="Unassembled WGS sequence"/>
</dbReference>
<dbReference type="EMBL" id="LGRX02004526">
    <property type="protein sequence ID" value="KAK3280127.1"/>
    <property type="molecule type" value="Genomic_DNA"/>
</dbReference>
<accession>A0AAE0LCK1</accession>
<reference evidence="2 3" key="1">
    <citation type="journal article" date="2015" name="Genome Biol. Evol.">
        <title>Comparative Genomics of a Bacterivorous Green Alga Reveals Evolutionary Causalities and Consequences of Phago-Mixotrophic Mode of Nutrition.</title>
        <authorList>
            <person name="Burns J.A."/>
            <person name="Paasch A."/>
            <person name="Narechania A."/>
            <person name="Kim E."/>
        </authorList>
    </citation>
    <scope>NUCLEOTIDE SEQUENCE [LARGE SCALE GENOMIC DNA]</scope>
    <source>
        <strain evidence="2 3">PLY_AMNH</strain>
    </source>
</reference>
<feature type="region of interest" description="Disordered" evidence="1">
    <location>
        <begin position="1"/>
        <end position="21"/>
    </location>
</feature>
<feature type="compositionally biased region" description="Polar residues" evidence="1">
    <location>
        <begin position="227"/>
        <end position="243"/>
    </location>
</feature>
<gene>
    <name evidence="2" type="ORF">CYMTET_12022</name>
</gene>
<evidence type="ECO:0000313" key="3">
    <source>
        <dbReference type="Proteomes" id="UP001190700"/>
    </source>
</evidence>
<feature type="region of interest" description="Disordered" evidence="1">
    <location>
        <begin position="167"/>
        <end position="203"/>
    </location>
</feature>
<organism evidence="2 3">
    <name type="scientific">Cymbomonas tetramitiformis</name>
    <dbReference type="NCBI Taxonomy" id="36881"/>
    <lineage>
        <taxon>Eukaryota</taxon>
        <taxon>Viridiplantae</taxon>
        <taxon>Chlorophyta</taxon>
        <taxon>Pyramimonadophyceae</taxon>
        <taxon>Pyramimonadales</taxon>
        <taxon>Pyramimonadaceae</taxon>
        <taxon>Cymbomonas</taxon>
    </lineage>
</organism>
<name>A0AAE0LCK1_9CHLO</name>
<feature type="region of interest" description="Disordered" evidence="1">
    <location>
        <begin position="220"/>
        <end position="281"/>
    </location>
</feature>
<evidence type="ECO:0000313" key="2">
    <source>
        <dbReference type="EMBL" id="KAK3280127.1"/>
    </source>
</evidence>